<sequence length="230" mass="25935">MPTVKAILFDRDETLSTTDHSVYQQAAAWMEAQWGTPAQHVLKTLVQHWQQKGEEWWHLRTHDDETTFWNEYANELALKLGVSSEQARQLAVHYPYEVYLKPVPNARSVLLALREKGLRIGVLSNTLPSIDRTLEAIGVNDLVDVALATCTLGVHKPEAQAFTLAARALNLPPSEVLFVDDRPENVNAARAVGMHAYLIDLKGQHRQALHSLEELLVLPERLPEISGRER</sequence>
<keyword evidence="1 2" id="KW-0378">Hydrolase</keyword>
<evidence type="ECO:0000313" key="2">
    <source>
        <dbReference type="EMBL" id="MFC3859279.1"/>
    </source>
</evidence>
<dbReference type="CDD" id="cd02603">
    <property type="entry name" value="HAD_sEH-N_like"/>
    <property type="match status" value="1"/>
</dbReference>
<dbReference type="NCBIfam" id="TIGR01509">
    <property type="entry name" value="HAD-SF-IA-v3"/>
    <property type="match status" value="1"/>
</dbReference>
<dbReference type="InterPro" id="IPR006439">
    <property type="entry name" value="HAD-SF_hydro_IA"/>
</dbReference>
<name>A0ABV8A1H6_9DEIO</name>
<keyword evidence="3" id="KW-1185">Reference proteome</keyword>
<dbReference type="Gene3D" id="3.40.50.1000">
    <property type="entry name" value="HAD superfamily/HAD-like"/>
    <property type="match status" value="1"/>
</dbReference>
<dbReference type="EC" id="3.1.3.-" evidence="2"/>
<dbReference type="Proteomes" id="UP001595748">
    <property type="component" value="Unassembled WGS sequence"/>
</dbReference>
<accession>A0ABV8A1H6</accession>
<dbReference type="InterPro" id="IPR036412">
    <property type="entry name" value="HAD-like_sf"/>
</dbReference>
<dbReference type="InterPro" id="IPR051540">
    <property type="entry name" value="S-2-haloacid_dehalogenase"/>
</dbReference>
<dbReference type="RefSeq" id="WP_380075444.1">
    <property type="nucleotide sequence ID" value="NZ_JBHRZF010000007.1"/>
</dbReference>
<reference evidence="3" key="1">
    <citation type="journal article" date="2019" name="Int. J. Syst. Evol. Microbiol.">
        <title>The Global Catalogue of Microorganisms (GCM) 10K type strain sequencing project: providing services to taxonomists for standard genome sequencing and annotation.</title>
        <authorList>
            <consortium name="The Broad Institute Genomics Platform"/>
            <consortium name="The Broad Institute Genome Sequencing Center for Infectious Disease"/>
            <person name="Wu L."/>
            <person name="Ma J."/>
        </authorList>
    </citation>
    <scope>NUCLEOTIDE SEQUENCE [LARGE SCALE GENOMIC DNA]</scope>
    <source>
        <strain evidence="3">CCTCC AB 2013263</strain>
    </source>
</reference>
<dbReference type="PRINTS" id="PR00413">
    <property type="entry name" value="HADHALOGNASE"/>
</dbReference>
<gene>
    <name evidence="2" type="ORF">ACFOPQ_00640</name>
</gene>
<comment type="caution">
    <text evidence="2">The sequence shown here is derived from an EMBL/GenBank/DDBJ whole genome shotgun (WGS) entry which is preliminary data.</text>
</comment>
<evidence type="ECO:0000313" key="3">
    <source>
        <dbReference type="Proteomes" id="UP001595748"/>
    </source>
</evidence>
<dbReference type="PANTHER" id="PTHR43316:SF3">
    <property type="entry name" value="HALOACID DEHALOGENASE, TYPE II (AFU_ORTHOLOGUE AFUA_2G07750)-RELATED"/>
    <property type="match status" value="1"/>
</dbReference>
<organism evidence="2 3">
    <name type="scientific">Deinococcus antarcticus</name>
    <dbReference type="NCBI Taxonomy" id="1298767"/>
    <lineage>
        <taxon>Bacteria</taxon>
        <taxon>Thermotogati</taxon>
        <taxon>Deinococcota</taxon>
        <taxon>Deinococci</taxon>
        <taxon>Deinococcales</taxon>
        <taxon>Deinococcaceae</taxon>
        <taxon>Deinococcus</taxon>
    </lineage>
</organism>
<dbReference type="PANTHER" id="PTHR43316">
    <property type="entry name" value="HYDROLASE, HALOACID DELAHOGENASE-RELATED"/>
    <property type="match status" value="1"/>
</dbReference>
<dbReference type="SFLD" id="SFLDS00003">
    <property type="entry name" value="Haloacid_Dehalogenase"/>
    <property type="match status" value="1"/>
</dbReference>
<evidence type="ECO:0000256" key="1">
    <source>
        <dbReference type="ARBA" id="ARBA00022801"/>
    </source>
</evidence>
<protein>
    <submittedName>
        <fullName evidence="2">HAD family hydrolase</fullName>
        <ecNumber evidence="2">3.1.3.-</ecNumber>
    </submittedName>
</protein>
<dbReference type="SFLD" id="SFLDG01129">
    <property type="entry name" value="C1.5:_HAD__Beta-PGM__Phosphata"/>
    <property type="match status" value="1"/>
</dbReference>
<dbReference type="InterPro" id="IPR023214">
    <property type="entry name" value="HAD_sf"/>
</dbReference>
<dbReference type="SUPFAM" id="SSF56784">
    <property type="entry name" value="HAD-like"/>
    <property type="match status" value="1"/>
</dbReference>
<dbReference type="EMBL" id="JBHRZF010000007">
    <property type="protein sequence ID" value="MFC3859279.1"/>
    <property type="molecule type" value="Genomic_DNA"/>
</dbReference>
<proteinExistence type="predicted"/>
<dbReference type="Pfam" id="PF00702">
    <property type="entry name" value="Hydrolase"/>
    <property type="match status" value="1"/>
</dbReference>
<dbReference type="GO" id="GO:0016787">
    <property type="term" value="F:hydrolase activity"/>
    <property type="evidence" value="ECO:0007669"/>
    <property type="project" value="UniProtKB-KW"/>
</dbReference>